<dbReference type="Gene3D" id="3.40.50.1820">
    <property type="entry name" value="alpha/beta hydrolase"/>
    <property type="match status" value="2"/>
</dbReference>
<dbReference type="SUPFAM" id="SSF53474">
    <property type="entry name" value="alpha/beta-Hydrolases"/>
    <property type="match status" value="1"/>
</dbReference>
<dbReference type="Pfam" id="PF02450">
    <property type="entry name" value="LCAT"/>
    <property type="match status" value="1"/>
</dbReference>
<reference evidence="1 2" key="1">
    <citation type="journal article" date="2021" name="Elife">
        <title>Chloroplast acquisition without the gene transfer in kleptoplastic sea slugs, Plakobranchus ocellatus.</title>
        <authorList>
            <person name="Maeda T."/>
            <person name="Takahashi S."/>
            <person name="Yoshida T."/>
            <person name="Shimamura S."/>
            <person name="Takaki Y."/>
            <person name="Nagai Y."/>
            <person name="Toyoda A."/>
            <person name="Suzuki Y."/>
            <person name="Arimoto A."/>
            <person name="Ishii H."/>
            <person name="Satoh N."/>
            <person name="Nishiyama T."/>
            <person name="Hasebe M."/>
            <person name="Maruyama T."/>
            <person name="Minagawa J."/>
            <person name="Obokata J."/>
            <person name="Shigenobu S."/>
        </authorList>
    </citation>
    <scope>NUCLEOTIDE SEQUENCE [LARGE SCALE GENOMIC DNA]</scope>
</reference>
<evidence type="ECO:0000313" key="2">
    <source>
        <dbReference type="Proteomes" id="UP000762676"/>
    </source>
</evidence>
<dbReference type="EMBL" id="BMAT01004516">
    <property type="protein sequence ID" value="GFR74998.1"/>
    <property type="molecule type" value="Genomic_DNA"/>
</dbReference>
<comment type="caution">
    <text evidence="1">The sequence shown here is derived from an EMBL/GenBank/DDBJ whole genome shotgun (WGS) entry which is preliminary data.</text>
</comment>
<organism evidence="1 2">
    <name type="scientific">Elysia marginata</name>
    <dbReference type="NCBI Taxonomy" id="1093978"/>
    <lineage>
        <taxon>Eukaryota</taxon>
        <taxon>Metazoa</taxon>
        <taxon>Spiralia</taxon>
        <taxon>Lophotrochozoa</taxon>
        <taxon>Mollusca</taxon>
        <taxon>Gastropoda</taxon>
        <taxon>Heterobranchia</taxon>
        <taxon>Euthyneura</taxon>
        <taxon>Panpulmonata</taxon>
        <taxon>Sacoglossa</taxon>
        <taxon>Placobranchoidea</taxon>
        <taxon>Plakobranchidae</taxon>
        <taxon>Elysia</taxon>
    </lineage>
</organism>
<proteinExistence type="predicted"/>
<dbReference type="PANTHER" id="PTHR11440">
    <property type="entry name" value="LECITHIN-CHOLESTEROL ACYLTRANSFERASE-RELATED"/>
    <property type="match status" value="1"/>
</dbReference>
<accession>A0AAV4FNW8</accession>
<dbReference type="InterPro" id="IPR003386">
    <property type="entry name" value="LACT/PDAT_acylTrfase"/>
</dbReference>
<evidence type="ECO:0000313" key="1">
    <source>
        <dbReference type="EMBL" id="GFR74998.1"/>
    </source>
</evidence>
<dbReference type="GO" id="GO:0008374">
    <property type="term" value="F:O-acyltransferase activity"/>
    <property type="evidence" value="ECO:0007669"/>
    <property type="project" value="InterPro"/>
</dbReference>
<dbReference type="InterPro" id="IPR029058">
    <property type="entry name" value="AB_hydrolase_fold"/>
</dbReference>
<dbReference type="Proteomes" id="UP000762676">
    <property type="component" value="Unassembled WGS sequence"/>
</dbReference>
<gene>
    <name evidence="1" type="ORF">ElyMa_002177600</name>
</gene>
<sequence>MCVGRQLESVIFTCKCAKTTKAEWLLVYDNKTRTTRCPDGVDIRTTGFGDTASVEWLDPSWMSHETSSVSYFVAIVEDLVANGYKRNVSVRGAPFDFRRAPNELGQYYKDLQKLIEDTYVLNNHTKCVIVGHSMGNPVFLYFLNRQPQAWKDKYIQSFVSLSGVWAGAVKPLRLFASGDALDIFVVWPITVRPEQRSMPSTAFLMPNDRFWGPDEAIVVTERRNYTVNDYKDFFEDIGFPTGWQMRLDTQNLIRDLTPPGVPLHCVHGSGLPTPGTLVFKPGGFPDTFPDNIPDNGDGTVNMRSLVACTGWKDKQKYPVHHKVLPNAEHMRILRDPRARKYVLKVALGEL</sequence>
<dbReference type="AlphaFoldDB" id="A0AAV4FNW8"/>
<dbReference type="GO" id="GO:0006629">
    <property type="term" value="P:lipid metabolic process"/>
    <property type="evidence" value="ECO:0007669"/>
    <property type="project" value="InterPro"/>
</dbReference>
<protein>
    <submittedName>
        <fullName evidence="1">Group XV phospholipase A2</fullName>
    </submittedName>
</protein>
<keyword evidence="2" id="KW-1185">Reference proteome</keyword>
<name>A0AAV4FNW8_9GAST</name>